<reference evidence="2 3" key="1">
    <citation type="submission" date="2013-03" db="EMBL/GenBank/DDBJ databases">
        <title>Assembly of a new bacterial strain Brevibacillus borstelensis AK1.</title>
        <authorList>
            <person name="Rajan I."/>
            <person name="PoliReddy D."/>
            <person name="Sugumar T."/>
            <person name="Rathinam K."/>
            <person name="Alqarawi S."/>
            <person name="Khalil A.B."/>
            <person name="Sivakumar N."/>
        </authorList>
    </citation>
    <scope>NUCLEOTIDE SEQUENCE [LARGE SCALE GENOMIC DNA]</scope>
    <source>
        <strain evidence="2 3">AK1</strain>
    </source>
</reference>
<dbReference type="InterPro" id="IPR051934">
    <property type="entry name" value="Phage_Tail_Fiber_Structural"/>
</dbReference>
<gene>
    <name evidence="2" type="ORF">I532_01425</name>
</gene>
<dbReference type="EMBL" id="APBN01000001">
    <property type="protein sequence ID" value="EMT54225.1"/>
    <property type="molecule type" value="Genomic_DNA"/>
</dbReference>
<accession>M8EFI1</accession>
<evidence type="ECO:0000259" key="1">
    <source>
        <dbReference type="Pfam" id="PF12571"/>
    </source>
</evidence>
<feature type="domain" description="Phage tail fibre protein N-terminal" evidence="1">
    <location>
        <begin position="1"/>
        <end position="149"/>
    </location>
</feature>
<dbReference type="InterPro" id="IPR022225">
    <property type="entry name" value="Phage_tail_fibre_N"/>
</dbReference>
<dbReference type="Pfam" id="PF12571">
    <property type="entry name" value="Phage_tail_fib"/>
    <property type="match status" value="1"/>
</dbReference>
<protein>
    <submittedName>
        <fullName evidence="2">Phage-related tail fiber protein-like protein</fullName>
    </submittedName>
</protein>
<dbReference type="STRING" id="1300222.I532_01425"/>
<dbReference type="RefSeq" id="WP_003385934.1">
    <property type="nucleotide sequence ID" value="NZ_APBN01000001.1"/>
</dbReference>
<evidence type="ECO:0000313" key="2">
    <source>
        <dbReference type="EMBL" id="EMT54225.1"/>
    </source>
</evidence>
<proteinExistence type="predicted"/>
<dbReference type="PANTHER" id="PTHR35191">
    <property type="entry name" value="PROPHAGE SIDE TAIL FIBER PROTEIN HOMOLOG STFQ-RELATED"/>
    <property type="match status" value="1"/>
</dbReference>
<dbReference type="Proteomes" id="UP000012081">
    <property type="component" value="Unassembled WGS sequence"/>
</dbReference>
<sequence>MAENFYTILTNVGKAKIANAASLGTKVNMTQLAVGDGNGAYYNPTENQTSLRHEVWRGIINTIHTDGQNPNWIVLETVIAANVGGFTVREVGVFDADGDLIAVGKYPETYKPVLSDGSAKDLYIRMILEVTNASSVSLKIDPSVVLASKKYVDDFVNRVDRKVDSHIINTSIHVTGEQKKNWDQALPEAKAYTDQQIALVTASGIPKLVSYSYVLTATANDQRDFDIPLSTFVPETDTIIVVQNRTTLNTNDYSVVNDSNVYKVRLVEGVKSGTEIALLILKNVPQGAEGSISASVLADGTLGLSKLDKALQQKIELLSRFKKSRSGKDAAGIFTVTEYRRLDDTLFMRSTLSNPDAKGNYQTNTEVYYKADGTTVDRTITITRTYDTDGDWISEVPVT</sequence>
<name>M8EFI1_9BACL</name>
<dbReference type="AlphaFoldDB" id="M8EFI1"/>
<dbReference type="OrthoDB" id="2944084at2"/>
<dbReference type="PATRIC" id="fig|1300222.3.peg.300"/>
<keyword evidence="3" id="KW-1185">Reference proteome</keyword>
<evidence type="ECO:0000313" key="3">
    <source>
        <dbReference type="Proteomes" id="UP000012081"/>
    </source>
</evidence>
<dbReference type="PANTHER" id="PTHR35191:SF1">
    <property type="entry name" value="PROPHAGE SIDE TAIL FIBER PROTEIN HOMOLOG STFQ-RELATED"/>
    <property type="match status" value="1"/>
</dbReference>
<organism evidence="2 3">
    <name type="scientific">Brevibacillus borstelensis AK1</name>
    <dbReference type="NCBI Taxonomy" id="1300222"/>
    <lineage>
        <taxon>Bacteria</taxon>
        <taxon>Bacillati</taxon>
        <taxon>Bacillota</taxon>
        <taxon>Bacilli</taxon>
        <taxon>Bacillales</taxon>
        <taxon>Paenibacillaceae</taxon>
        <taxon>Brevibacillus</taxon>
    </lineage>
</organism>
<comment type="caution">
    <text evidence="2">The sequence shown here is derived from an EMBL/GenBank/DDBJ whole genome shotgun (WGS) entry which is preliminary data.</text>
</comment>